<accession>A0A4P2VV76</accession>
<evidence type="ECO:0000313" key="2">
    <source>
        <dbReference type="Proteomes" id="UP000291236"/>
    </source>
</evidence>
<keyword evidence="2" id="KW-1185">Reference proteome</keyword>
<dbReference type="EMBL" id="AP019368">
    <property type="protein sequence ID" value="BBH53425.1"/>
    <property type="molecule type" value="Genomic_DNA"/>
</dbReference>
<name>A0A4P2VV76_FLUSA</name>
<proteinExistence type="predicted"/>
<gene>
    <name evidence="1" type="ORF">JCM31447_18680</name>
</gene>
<reference evidence="1 2" key="1">
    <citation type="submission" date="2018-12" db="EMBL/GenBank/DDBJ databases">
        <title>Rubrispira sanarue gen. nov., sp., nov., a member of the order Silvanigrellales, isolated from a brackish lake in Hamamatsu Japan.</title>
        <authorList>
            <person name="Maejima Y."/>
            <person name="Iino T."/>
            <person name="Muraguchi Y."/>
            <person name="Fukuda K."/>
            <person name="Nojiri H."/>
            <person name="Ohkuma M."/>
            <person name="Moriuchi R."/>
            <person name="Dohra H."/>
            <person name="Kimbara K."/>
            <person name="Shintani M."/>
        </authorList>
    </citation>
    <scope>NUCLEOTIDE SEQUENCE [LARGE SCALE GENOMIC DNA]</scope>
    <source>
        <strain evidence="1 2">RF1110005</strain>
    </source>
</reference>
<evidence type="ECO:0000313" key="1">
    <source>
        <dbReference type="EMBL" id="BBH53425.1"/>
    </source>
</evidence>
<organism evidence="1 2">
    <name type="scientific">Fluviispira sanaruensis</name>
    <dbReference type="NCBI Taxonomy" id="2493639"/>
    <lineage>
        <taxon>Bacteria</taxon>
        <taxon>Pseudomonadati</taxon>
        <taxon>Bdellovibrionota</taxon>
        <taxon>Oligoflexia</taxon>
        <taxon>Silvanigrellales</taxon>
        <taxon>Silvanigrellaceae</taxon>
        <taxon>Fluviispira</taxon>
    </lineage>
</organism>
<dbReference type="AlphaFoldDB" id="A0A4P2VV76"/>
<sequence>MSIGDKNIEYPRCILINLKKIYNLKIMYLYFYKLIKKINQINKVVYLII</sequence>
<protein>
    <submittedName>
        <fullName evidence="1">Uncharacterized protein</fullName>
    </submittedName>
</protein>
<dbReference type="Proteomes" id="UP000291236">
    <property type="component" value="Chromosome"/>
</dbReference>
<dbReference type="KEGG" id="sbf:JCM31447_18680"/>